<accession>A0A1X7AJS3</accession>
<gene>
    <name evidence="3" type="primary">egtB</name>
    <name evidence="3" type="ORF">EHSB41UT_02304</name>
</gene>
<keyword evidence="4" id="KW-1185">Reference proteome</keyword>
<dbReference type="Proteomes" id="UP000196573">
    <property type="component" value="Unassembled WGS sequence"/>
</dbReference>
<sequence length="265" mass="29184">MNTIIKQVLLLIAGIGLSVSVLAANATNDAAMVTVPAGQFWMGCEKSIDPDCHATERPAHAVWVRKFKIDKYEVNYRRFEECIEAGDCEPLGIGGGCNFGWEGREQLPVNCVTWKNADNFCKYDGKRLPTEAEWEKAARANTFSLYPWGNSAPSCDKAVIDNPNGGNLGCGKGVPHDVGSKPKGASPYGAMDMAGSMWEWTADWYDPFYYNYSSYSNPKGPKQGEYKTARGGDLYARKAAELRTVTRFPYAYGNYSPAVGFRCAM</sequence>
<name>A0A1X7AJS3_9GAMM</name>
<evidence type="ECO:0000259" key="2">
    <source>
        <dbReference type="Pfam" id="PF03781"/>
    </source>
</evidence>
<dbReference type="AlphaFoldDB" id="A0A1X7AJS3"/>
<dbReference type="RefSeq" id="WP_165767235.1">
    <property type="nucleotide sequence ID" value="NZ_CBCSCN010000003.1"/>
</dbReference>
<proteinExistence type="predicted"/>
<dbReference type="Gene3D" id="3.90.1580.10">
    <property type="entry name" value="paralog of FGE (formylglycine-generating enzyme)"/>
    <property type="match status" value="1"/>
</dbReference>
<keyword evidence="1" id="KW-0732">Signal</keyword>
<feature type="domain" description="Sulfatase-modifying factor enzyme-like" evidence="2">
    <location>
        <begin position="30"/>
        <end position="264"/>
    </location>
</feature>
<feature type="chain" id="PRO_5012485328" evidence="1">
    <location>
        <begin position="24"/>
        <end position="265"/>
    </location>
</feature>
<dbReference type="SUPFAM" id="SSF56436">
    <property type="entry name" value="C-type lectin-like"/>
    <property type="match status" value="1"/>
</dbReference>
<dbReference type="Pfam" id="PF03781">
    <property type="entry name" value="FGE-sulfatase"/>
    <property type="match status" value="1"/>
</dbReference>
<dbReference type="InterPro" id="IPR005532">
    <property type="entry name" value="SUMF_dom"/>
</dbReference>
<organism evidence="3 4">
    <name type="scientific">Parendozoicomonas haliclonae</name>
    <dbReference type="NCBI Taxonomy" id="1960125"/>
    <lineage>
        <taxon>Bacteria</taxon>
        <taxon>Pseudomonadati</taxon>
        <taxon>Pseudomonadota</taxon>
        <taxon>Gammaproteobacteria</taxon>
        <taxon>Oceanospirillales</taxon>
        <taxon>Endozoicomonadaceae</taxon>
        <taxon>Parendozoicomonas</taxon>
    </lineage>
</organism>
<protein>
    <submittedName>
        <fullName evidence="3">Iron(II)-dependent oxidoreductase EgtB</fullName>
        <ecNumber evidence="3">1.8.-.-</ecNumber>
    </submittedName>
</protein>
<feature type="signal peptide" evidence="1">
    <location>
        <begin position="1"/>
        <end position="23"/>
    </location>
</feature>
<evidence type="ECO:0000256" key="1">
    <source>
        <dbReference type="SAM" id="SignalP"/>
    </source>
</evidence>
<dbReference type="PANTHER" id="PTHR23150">
    <property type="entry name" value="SULFATASE MODIFYING FACTOR 1, 2"/>
    <property type="match status" value="1"/>
</dbReference>
<dbReference type="InterPro" id="IPR051043">
    <property type="entry name" value="Sulfatase_Mod_Factor_Kinase"/>
</dbReference>
<dbReference type="InterPro" id="IPR042095">
    <property type="entry name" value="SUMF_sf"/>
</dbReference>
<evidence type="ECO:0000313" key="4">
    <source>
        <dbReference type="Proteomes" id="UP000196573"/>
    </source>
</evidence>
<keyword evidence="3" id="KW-0560">Oxidoreductase</keyword>
<reference evidence="3 4" key="1">
    <citation type="submission" date="2017-03" db="EMBL/GenBank/DDBJ databases">
        <authorList>
            <person name="Afonso C.L."/>
            <person name="Miller P.J."/>
            <person name="Scott M.A."/>
            <person name="Spackman E."/>
            <person name="Goraichik I."/>
            <person name="Dimitrov K.M."/>
            <person name="Suarez D.L."/>
            <person name="Swayne D.E."/>
        </authorList>
    </citation>
    <scope>NUCLEOTIDE SEQUENCE [LARGE SCALE GENOMIC DNA]</scope>
    <source>
        <strain evidence="3">SB41UT1</strain>
    </source>
</reference>
<dbReference type="EC" id="1.8.-.-" evidence="3"/>
<dbReference type="PANTHER" id="PTHR23150:SF19">
    <property type="entry name" value="FORMYLGLYCINE-GENERATING ENZYME"/>
    <property type="match status" value="1"/>
</dbReference>
<dbReference type="InterPro" id="IPR016187">
    <property type="entry name" value="CTDL_fold"/>
</dbReference>
<dbReference type="GO" id="GO:0120147">
    <property type="term" value="F:formylglycine-generating oxidase activity"/>
    <property type="evidence" value="ECO:0007669"/>
    <property type="project" value="TreeGrafter"/>
</dbReference>
<dbReference type="EMBL" id="FWPT01000005">
    <property type="protein sequence ID" value="SMA47080.1"/>
    <property type="molecule type" value="Genomic_DNA"/>
</dbReference>
<evidence type="ECO:0000313" key="3">
    <source>
        <dbReference type="EMBL" id="SMA47080.1"/>
    </source>
</evidence>